<feature type="region of interest" description="Disordered" evidence="2">
    <location>
        <begin position="426"/>
        <end position="471"/>
    </location>
</feature>
<dbReference type="AlphaFoldDB" id="A0A218ZHB2"/>
<dbReference type="SMART" id="SM00360">
    <property type="entry name" value="RRM"/>
    <property type="match status" value="1"/>
</dbReference>
<dbReference type="SUPFAM" id="SSF54928">
    <property type="entry name" value="RNA-binding domain, RBD"/>
    <property type="match status" value="2"/>
</dbReference>
<protein>
    <recommendedName>
        <fullName evidence="3">RRM domain-containing protein</fullName>
    </recommendedName>
</protein>
<feature type="compositionally biased region" description="Pro residues" evidence="2">
    <location>
        <begin position="221"/>
        <end position="237"/>
    </location>
</feature>
<dbReference type="GO" id="GO:0003723">
    <property type="term" value="F:RNA binding"/>
    <property type="evidence" value="ECO:0007669"/>
    <property type="project" value="UniProtKB-UniRule"/>
</dbReference>
<feature type="compositionally biased region" description="Low complexity" evidence="2">
    <location>
        <begin position="272"/>
        <end position="286"/>
    </location>
</feature>
<evidence type="ECO:0000256" key="2">
    <source>
        <dbReference type="SAM" id="MobiDB-lite"/>
    </source>
</evidence>
<dbReference type="Gene3D" id="3.30.70.330">
    <property type="match status" value="2"/>
</dbReference>
<dbReference type="InParanoid" id="A0A218ZHB2"/>
<sequence length="471" mass="52399">MPWLPAGSTTGVYYIPVSGLPWNTSWKQLKDFTRSPPNEPPIEIEHAHVYPGSNSTSGWISVLGRENFLRALVHLNHSPFQGPDPSKPARILTADNRNETNPVMLASMPNVTWSPSRQQTPRQPQYSDQSFMQDTVHLWARPPPVPLSSYSPVSPAFPDPYFQPPSPHYTASPSFECLVQSEYIAAPQPQNMIFSPLATPQYIPMQQPIYMVPIPYAAHPMPPPHQYTPRPTPPPTPQSASPQRTIKTEARKIMIMNLPPTTSKTELHELLSRVSSTPSSSSSSSSSRHRRPPEGTRYHLQQLELASRAGGRPRRHAFAVFESHLVAERTIARLNGLKWHGQELRAKFTKEGFVEAAAVGSRSRRRQIPSPRHQCVEAASASGSERTEEECRNTFDRLAAHYSHMDIGIDYRARCSASLASGRDASVLSRSSLSSEGEGEMERGRRMRSRDVAAGRNSPLVVDGTSAGQRR</sequence>
<name>A0A218ZHB2_9HELO</name>
<feature type="domain" description="RRM" evidence="3">
    <location>
        <begin position="251"/>
        <end position="351"/>
    </location>
</feature>
<dbReference type="EMBL" id="MZNU01000026">
    <property type="protein sequence ID" value="OWP06923.1"/>
    <property type="molecule type" value="Genomic_DNA"/>
</dbReference>
<organism evidence="4 5">
    <name type="scientific">Diplocarpon coronariae</name>
    <dbReference type="NCBI Taxonomy" id="2795749"/>
    <lineage>
        <taxon>Eukaryota</taxon>
        <taxon>Fungi</taxon>
        <taxon>Dikarya</taxon>
        <taxon>Ascomycota</taxon>
        <taxon>Pezizomycotina</taxon>
        <taxon>Leotiomycetes</taxon>
        <taxon>Helotiales</taxon>
        <taxon>Drepanopezizaceae</taxon>
        <taxon>Diplocarpon</taxon>
    </lineage>
</organism>
<gene>
    <name evidence="4" type="ORF">B2J93_9521</name>
</gene>
<dbReference type="PROSITE" id="PS50102">
    <property type="entry name" value="RRM"/>
    <property type="match status" value="1"/>
</dbReference>
<feature type="region of interest" description="Disordered" evidence="2">
    <location>
        <begin position="221"/>
        <end position="245"/>
    </location>
</feature>
<dbReference type="CDD" id="cd00590">
    <property type="entry name" value="RRM_SF"/>
    <property type="match status" value="1"/>
</dbReference>
<evidence type="ECO:0000256" key="1">
    <source>
        <dbReference type="PROSITE-ProRule" id="PRU00176"/>
    </source>
</evidence>
<keyword evidence="5" id="KW-1185">Reference proteome</keyword>
<evidence type="ECO:0000313" key="5">
    <source>
        <dbReference type="Proteomes" id="UP000242519"/>
    </source>
</evidence>
<comment type="caution">
    <text evidence="4">The sequence shown here is derived from an EMBL/GenBank/DDBJ whole genome shotgun (WGS) entry which is preliminary data.</text>
</comment>
<dbReference type="OrthoDB" id="610462at2759"/>
<dbReference type="Proteomes" id="UP000242519">
    <property type="component" value="Unassembled WGS sequence"/>
</dbReference>
<accession>A0A218ZHB2</accession>
<evidence type="ECO:0000313" key="4">
    <source>
        <dbReference type="EMBL" id="OWP06923.1"/>
    </source>
</evidence>
<dbReference type="InterPro" id="IPR035979">
    <property type="entry name" value="RBD_domain_sf"/>
</dbReference>
<dbReference type="InterPro" id="IPR000504">
    <property type="entry name" value="RRM_dom"/>
</dbReference>
<reference evidence="4 5" key="1">
    <citation type="submission" date="2017-04" db="EMBL/GenBank/DDBJ databases">
        <title>Draft genome sequence of Marssonina coronaria NL1: causal agent of apple blotch.</title>
        <authorList>
            <person name="Cheng Q."/>
        </authorList>
    </citation>
    <scope>NUCLEOTIDE SEQUENCE [LARGE SCALE GENOMIC DNA]</scope>
    <source>
        <strain evidence="4 5">NL1</strain>
    </source>
</reference>
<dbReference type="STRING" id="503106.A0A218ZHB2"/>
<feature type="compositionally biased region" description="Basic and acidic residues" evidence="2">
    <location>
        <begin position="440"/>
        <end position="453"/>
    </location>
</feature>
<feature type="region of interest" description="Disordered" evidence="2">
    <location>
        <begin position="361"/>
        <end position="388"/>
    </location>
</feature>
<evidence type="ECO:0000259" key="3">
    <source>
        <dbReference type="PROSITE" id="PS50102"/>
    </source>
</evidence>
<keyword evidence="1" id="KW-0694">RNA-binding</keyword>
<dbReference type="InterPro" id="IPR012677">
    <property type="entry name" value="Nucleotide-bd_a/b_plait_sf"/>
</dbReference>
<feature type="region of interest" description="Disordered" evidence="2">
    <location>
        <begin position="257"/>
        <end position="296"/>
    </location>
</feature>
<proteinExistence type="predicted"/>